<dbReference type="EMBL" id="KY945993">
    <property type="protein sequence ID" value="ASO45453.1"/>
    <property type="molecule type" value="Genomic_DNA"/>
</dbReference>
<name>A0A221Y5C6_9PSED</name>
<reference evidence="2" key="2">
    <citation type="submission" date="2017-04" db="EMBL/GenBank/DDBJ databases">
        <authorList>
            <person name="Afonso C.L."/>
            <person name="Miller P.J."/>
            <person name="Scott M.A."/>
            <person name="Spackman E."/>
            <person name="Goraichik I."/>
            <person name="Dimitrov K.M."/>
            <person name="Suarez D.L."/>
            <person name="Swayne D.E."/>
        </authorList>
    </citation>
    <scope>NUCLEOTIDE SEQUENCE</scope>
    <source>
        <strain evidence="2">15G2</strain>
    </source>
</reference>
<organism evidence="2">
    <name type="scientific">Pseudomonas protegens</name>
    <dbReference type="NCBI Taxonomy" id="380021"/>
    <lineage>
        <taxon>Bacteria</taxon>
        <taxon>Pseudomonadati</taxon>
        <taxon>Pseudomonadota</taxon>
        <taxon>Gammaproteobacteria</taxon>
        <taxon>Pseudomonadales</taxon>
        <taxon>Pseudomonadaceae</taxon>
        <taxon>Pseudomonas</taxon>
    </lineage>
</organism>
<dbReference type="RefSeq" id="WP_134928793.1">
    <property type="nucleotide sequence ID" value="NZ_LUUE01000014.1"/>
</dbReference>
<dbReference type="OrthoDB" id="9894550at2"/>
<feature type="signal peptide" evidence="1">
    <location>
        <begin position="1"/>
        <end position="24"/>
    </location>
</feature>
<keyword evidence="1" id="KW-0732">Signal</keyword>
<feature type="chain" id="PRO_5012962676" evidence="1">
    <location>
        <begin position="25"/>
        <end position="114"/>
    </location>
</feature>
<evidence type="ECO:0000313" key="2">
    <source>
        <dbReference type="EMBL" id="ASO45453.1"/>
    </source>
</evidence>
<evidence type="ECO:0000256" key="1">
    <source>
        <dbReference type="SAM" id="SignalP"/>
    </source>
</evidence>
<sequence>MKILKLVFFVISVVGLVNGGVAVAAPVNCPSGSYSGVHLRYVGYRESDGYITFAIKEDNGALKSSNEYWLSNYKADSPWAKAAYSGALTALMAGSSLWINCSGKAVDQLYIYAY</sequence>
<protein>
    <submittedName>
        <fullName evidence="2">ANP1a</fullName>
    </submittedName>
</protein>
<reference evidence="2" key="1">
    <citation type="journal article" date="2017" name="Appl. Environ. Microbiol.">
        <title>An Enterotoxin-Like Binary Protein from Pseudomonas protegens with Potent Nematicidal Activity.</title>
        <authorList>
            <person name="Wei J.Z."/>
            <person name="Siehl D.L."/>
            <person name="Hou Z."/>
            <person name="Rosen B."/>
            <person name="Oral J."/>
            <person name="Taylor C.G."/>
            <person name="Wu G."/>
        </authorList>
    </citation>
    <scope>NUCLEOTIDE SEQUENCE</scope>
    <source>
        <strain evidence="2">15G2</strain>
    </source>
</reference>
<accession>A0A221Y5C6</accession>
<dbReference type="AlphaFoldDB" id="A0A221Y5C6"/>
<proteinExistence type="predicted"/>